<gene>
    <name evidence="2" type="ORF">FSP39_019151</name>
</gene>
<keyword evidence="3" id="KW-1185">Reference proteome</keyword>
<proteinExistence type="predicted"/>
<evidence type="ECO:0000313" key="3">
    <source>
        <dbReference type="Proteomes" id="UP001186944"/>
    </source>
</evidence>
<reference evidence="2" key="1">
    <citation type="submission" date="2019-08" db="EMBL/GenBank/DDBJ databases">
        <title>The improved chromosome-level genome for the pearl oyster Pinctada fucata martensii using PacBio sequencing and Hi-C.</title>
        <authorList>
            <person name="Zheng Z."/>
        </authorList>
    </citation>
    <scope>NUCLEOTIDE SEQUENCE</scope>
    <source>
        <strain evidence="2">ZZ-2019</strain>
        <tissue evidence="2">Adductor muscle</tissue>
    </source>
</reference>
<evidence type="ECO:0008006" key="4">
    <source>
        <dbReference type="Google" id="ProtNLM"/>
    </source>
</evidence>
<dbReference type="Proteomes" id="UP001186944">
    <property type="component" value="Unassembled WGS sequence"/>
</dbReference>
<organism evidence="2 3">
    <name type="scientific">Pinctada imbricata</name>
    <name type="common">Atlantic pearl-oyster</name>
    <name type="synonym">Pinctada martensii</name>
    <dbReference type="NCBI Taxonomy" id="66713"/>
    <lineage>
        <taxon>Eukaryota</taxon>
        <taxon>Metazoa</taxon>
        <taxon>Spiralia</taxon>
        <taxon>Lophotrochozoa</taxon>
        <taxon>Mollusca</taxon>
        <taxon>Bivalvia</taxon>
        <taxon>Autobranchia</taxon>
        <taxon>Pteriomorphia</taxon>
        <taxon>Pterioida</taxon>
        <taxon>Pterioidea</taxon>
        <taxon>Pteriidae</taxon>
        <taxon>Pinctada</taxon>
    </lineage>
</organism>
<name>A0AA88YNX4_PINIB</name>
<sequence length="429" mass="49497">MLRLVAFENLINFKDRQCLEFKEGVNFLVGANSTGKSSILELIRRCHSVNLSSSVTNLLDDSKTGYVISRYEGLSDVFGKKDTVKTDRAILCYLQDRDASLISIYKCICFESNASGELHIAASLYERNDDSPEKMIRRFSLQNINDDSIGNFIDVYFPKEKDSNQTEQNERNHEKQDEGDFGIGSLFEHGTQENKRIELDFLTKIKEVLEQSGRIDENETSEILLEKLQSSFAHVFPVRSIGPLQWINGNNVREIDASKNYKNVHKRAEILWDLLPPEEPQRELLPRNWLLWITSLWSILSNLVTRNSSLEYENVDENEHSLFKRVTYPLEYVFVKDAKKEQIKAFYKNDPGSSQRQFQMVKTPEGIIEAKQATLILSHKKFKTICYEDIDRGMHTQMIENMNTFLLKSMKGKTVILLPTIHHLLTAGL</sequence>
<feature type="compositionally biased region" description="Basic and acidic residues" evidence="1">
    <location>
        <begin position="162"/>
        <end position="178"/>
    </location>
</feature>
<evidence type="ECO:0000256" key="1">
    <source>
        <dbReference type="SAM" id="MobiDB-lite"/>
    </source>
</evidence>
<dbReference type="InterPro" id="IPR027417">
    <property type="entry name" value="P-loop_NTPase"/>
</dbReference>
<comment type="caution">
    <text evidence="2">The sequence shown here is derived from an EMBL/GenBank/DDBJ whole genome shotgun (WGS) entry which is preliminary data.</text>
</comment>
<protein>
    <recommendedName>
        <fullName evidence="4">AAA domain-containing protein</fullName>
    </recommendedName>
</protein>
<accession>A0AA88YNX4</accession>
<dbReference type="Gene3D" id="3.40.50.300">
    <property type="entry name" value="P-loop containing nucleotide triphosphate hydrolases"/>
    <property type="match status" value="1"/>
</dbReference>
<dbReference type="AlphaFoldDB" id="A0AA88YNX4"/>
<feature type="region of interest" description="Disordered" evidence="1">
    <location>
        <begin position="162"/>
        <end position="185"/>
    </location>
</feature>
<dbReference type="SUPFAM" id="SSF52540">
    <property type="entry name" value="P-loop containing nucleoside triphosphate hydrolases"/>
    <property type="match status" value="1"/>
</dbReference>
<dbReference type="EMBL" id="VSWD01000005">
    <property type="protein sequence ID" value="KAK3103430.1"/>
    <property type="molecule type" value="Genomic_DNA"/>
</dbReference>
<evidence type="ECO:0000313" key="2">
    <source>
        <dbReference type="EMBL" id="KAK3103430.1"/>
    </source>
</evidence>